<feature type="domain" description="PpiC" evidence="7">
    <location>
        <begin position="176"/>
        <end position="268"/>
    </location>
</feature>
<dbReference type="InterPro" id="IPR050245">
    <property type="entry name" value="PrsA_foldase"/>
</dbReference>
<dbReference type="InterPro" id="IPR046357">
    <property type="entry name" value="PPIase_dom_sf"/>
</dbReference>
<dbReference type="PROSITE" id="PS50198">
    <property type="entry name" value="PPIC_PPIASE_2"/>
    <property type="match status" value="1"/>
</dbReference>
<evidence type="ECO:0000313" key="8">
    <source>
        <dbReference type="EMBL" id="MBP1996151.1"/>
    </source>
</evidence>
<dbReference type="PANTHER" id="PTHR47245">
    <property type="entry name" value="PEPTIDYLPROLYL ISOMERASE"/>
    <property type="match status" value="1"/>
</dbReference>
<dbReference type="RefSeq" id="WP_209978305.1">
    <property type="nucleotide sequence ID" value="NZ_JAGGLB010000045.1"/>
</dbReference>
<dbReference type="InterPro" id="IPR027304">
    <property type="entry name" value="Trigger_fact/SurA_dom_sf"/>
</dbReference>
<reference evidence="8 9" key="1">
    <citation type="submission" date="2021-03" db="EMBL/GenBank/DDBJ databases">
        <title>Genomic Encyclopedia of Type Strains, Phase IV (KMG-IV): sequencing the most valuable type-strain genomes for metagenomic binning, comparative biology and taxonomic classification.</title>
        <authorList>
            <person name="Goeker M."/>
        </authorList>
    </citation>
    <scope>NUCLEOTIDE SEQUENCE [LARGE SCALE GENOMIC DNA]</scope>
    <source>
        <strain evidence="8 9">DSM 26048</strain>
    </source>
</reference>
<dbReference type="EMBL" id="JAGGLB010000045">
    <property type="protein sequence ID" value="MBP1996151.1"/>
    <property type="molecule type" value="Genomic_DNA"/>
</dbReference>
<sequence length="317" mass="36051">MRNVKRLWGVIGCLSVCILLLAILLIARSPIQPETPVPSSSPDQQNEKKDERVMAIIGNRQITLSELHTALVSQYGRELLGQMVDREAVHLEGIEAGIEITDAEIERELKRMQQGYESEEQFYESMKQQLGMSETALKADVRYKLLLERIATKNIFISDEEVDTYIAEHSDEFKPDVELYIQQIILSSREQANKVIAELNKGEDFAILARDRSLDDATANNGGELGWVLEDDPFVMDAVMNAAKQLEVNEFSKPIAIEQGFLIVRLKDRKTVPNPEAPFVRENVRRELALHDALPLKDIVVQLRNKWNADIKDPEMK</sequence>
<dbReference type="SUPFAM" id="SSF109998">
    <property type="entry name" value="Triger factor/SurA peptide-binding domain-like"/>
    <property type="match status" value="1"/>
</dbReference>
<dbReference type="SUPFAM" id="SSF54534">
    <property type="entry name" value="FKBP-like"/>
    <property type="match status" value="1"/>
</dbReference>
<dbReference type="Pfam" id="PF13624">
    <property type="entry name" value="SurA_N_3"/>
    <property type="match status" value="1"/>
</dbReference>
<evidence type="ECO:0000256" key="1">
    <source>
        <dbReference type="ARBA" id="ARBA00000971"/>
    </source>
</evidence>
<protein>
    <recommendedName>
        <fullName evidence="2">peptidylprolyl isomerase</fullName>
        <ecNumber evidence="2">5.2.1.8</ecNumber>
    </recommendedName>
</protein>
<dbReference type="Gene3D" id="1.10.4030.10">
    <property type="entry name" value="Porin chaperone SurA, peptide-binding domain"/>
    <property type="match status" value="1"/>
</dbReference>
<dbReference type="Gene3D" id="3.10.50.40">
    <property type="match status" value="1"/>
</dbReference>
<keyword evidence="9" id="KW-1185">Reference proteome</keyword>
<dbReference type="PANTHER" id="PTHR47245:SF1">
    <property type="entry name" value="FOLDASE PROTEIN PRSA"/>
    <property type="match status" value="1"/>
</dbReference>
<gene>
    <name evidence="8" type="ORF">J2Z66_007795</name>
</gene>
<evidence type="ECO:0000256" key="5">
    <source>
        <dbReference type="ARBA" id="ARBA00023235"/>
    </source>
</evidence>
<evidence type="ECO:0000256" key="2">
    <source>
        <dbReference type="ARBA" id="ARBA00013194"/>
    </source>
</evidence>
<dbReference type="GO" id="GO:0003755">
    <property type="term" value="F:peptidyl-prolyl cis-trans isomerase activity"/>
    <property type="evidence" value="ECO:0007669"/>
    <property type="project" value="UniProtKB-EC"/>
</dbReference>
<dbReference type="Pfam" id="PF00639">
    <property type="entry name" value="Rotamase"/>
    <property type="match status" value="1"/>
</dbReference>
<keyword evidence="3" id="KW-0732">Signal</keyword>
<evidence type="ECO:0000259" key="7">
    <source>
        <dbReference type="PROSITE" id="PS50198"/>
    </source>
</evidence>
<evidence type="ECO:0000313" key="9">
    <source>
        <dbReference type="Proteomes" id="UP001519287"/>
    </source>
</evidence>
<dbReference type="InterPro" id="IPR023058">
    <property type="entry name" value="PPIase_PpiC_CS"/>
</dbReference>
<comment type="caution">
    <text evidence="8">The sequence shown here is derived from an EMBL/GenBank/DDBJ whole genome shotgun (WGS) entry which is preliminary data.</text>
</comment>
<evidence type="ECO:0000256" key="3">
    <source>
        <dbReference type="ARBA" id="ARBA00022729"/>
    </source>
</evidence>
<evidence type="ECO:0000256" key="6">
    <source>
        <dbReference type="PROSITE-ProRule" id="PRU00278"/>
    </source>
</evidence>
<keyword evidence="5 6" id="KW-0413">Isomerase</keyword>
<keyword evidence="4 6" id="KW-0697">Rotamase</keyword>
<dbReference type="PROSITE" id="PS01096">
    <property type="entry name" value="PPIC_PPIASE_1"/>
    <property type="match status" value="1"/>
</dbReference>
<organism evidence="8 9">
    <name type="scientific">Paenibacillus eucommiae</name>
    <dbReference type="NCBI Taxonomy" id="1355755"/>
    <lineage>
        <taxon>Bacteria</taxon>
        <taxon>Bacillati</taxon>
        <taxon>Bacillota</taxon>
        <taxon>Bacilli</taxon>
        <taxon>Bacillales</taxon>
        <taxon>Paenibacillaceae</taxon>
        <taxon>Paenibacillus</taxon>
    </lineage>
</organism>
<name>A0ABS4JA61_9BACL</name>
<accession>A0ABS4JA61</accession>
<comment type="catalytic activity">
    <reaction evidence="1">
        <text>[protein]-peptidylproline (omega=180) = [protein]-peptidylproline (omega=0)</text>
        <dbReference type="Rhea" id="RHEA:16237"/>
        <dbReference type="Rhea" id="RHEA-COMP:10747"/>
        <dbReference type="Rhea" id="RHEA-COMP:10748"/>
        <dbReference type="ChEBI" id="CHEBI:83833"/>
        <dbReference type="ChEBI" id="CHEBI:83834"/>
        <dbReference type="EC" id="5.2.1.8"/>
    </reaction>
</comment>
<proteinExistence type="predicted"/>
<evidence type="ECO:0000256" key="4">
    <source>
        <dbReference type="ARBA" id="ARBA00023110"/>
    </source>
</evidence>
<dbReference type="InterPro" id="IPR000297">
    <property type="entry name" value="PPIase_PpiC"/>
</dbReference>
<dbReference type="EC" id="5.2.1.8" evidence="2"/>
<dbReference type="Proteomes" id="UP001519287">
    <property type="component" value="Unassembled WGS sequence"/>
</dbReference>